<dbReference type="GO" id="GO:0043565">
    <property type="term" value="F:sequence-specific DNA binding"/>
    <property type="evidence" value="ECO:0007669"/>
    <property type="project" value="InterPro"/>
</dbReference>
<accession>A0A162L529</accession>
<name>A0A162L529_9PROT</name>
<keyword evidence="2" id="KW-0238">DNA-binding</keyword>
<feature type="domain" description="HTH araC/xylS-type" evidence="4">
    <location>
        <begin position="221"/>
        <end position="319"/>
    </location>
</feature>
<dbReference type="EMBL" id="LPZR01000115">
    <property type="protein sequence ID" value="KYO53375.1"/>
    <property type="molecule type" value="Genomic_DNA"/>
</dbReference>
<dbReference type="CDD" id="cd03137">
    <property type="entry name" value="GATase1_AraC_1"/>
    <property type="match status" value="1"/>
</dbReference>
<keyword evidence="1" id="KW-0805">Transcription regulation</keyword>
<proteinExistence type="predicted"/>
<dbReference type="OrthoDB" id="9793422at2"/>
<dbReference type="PROSITE" id="PS01124">
    <property type="entry name" value="HTH_ARAC_FAMILY_2"/>
    <property type="match status" value="1"/>
</dbReference>
<dbReference type="PANTHER" id="PTHR43130">
    <property type="entry name" value="ARAC-FAMILY TRANSCRIPTIONAL REGULATOR"/>
    <property type="match status" value="1"/>
</dbReference>
<dbReference type="InterPro" id="IPR018060">
    <property type="entry name" value="HTH_AraC"/>
</dbReference>
<dbReference type="RefSeq" id="WP_062763685.1">
    <property type="nucleotide sequence ID" value="NZ_CP121045.1"/>
</dbReference>
<dbReference type="Proteomes" id="UP000075787">
    <property type="component" value="Unassembled WGS sequence"/>
</dbReference>
<dbReference type="PANTHER" id="PTHR43130:SF3">
    <property type="entry name" value="HTH-TYPE TRANSCRIPTIONAL REGULATOR RV1931C"/>
    <property type="match status" value="1"/>
</dbReference>
<dbReference type="SUPFAM" id="SSF46689">
    <property type="entry name" value="Homeodomain-like"/>
    <property type="match status" value="2"/>
</dbReference>
<dbReference type="Pfam" id="PF12833">
    <property type="entry name" value="HTH_18"/>
    <property type="match status" value="1"/>
</dbReference>
<dbReference type="InterPro" id="IPR052158">
    <property type="entry name" value="INH-QAR"/>
</dbReference>
<evidence type="ECO:0000256" key="2">
    <source>
        <dbReference type="ARBA" id="ARBA00023125"/>
    </source>
</evidence>
<evidence type="ECO:0000313" key="5">
    <source>
        <dbReference type="EMBL" id="KYO53375.1"/>
    </source>
</evidence>
<evidence type="ECO:0000259" key="4">
    <source>
        <dbReference type="PROSITE" id="PS01124"/>
    </source>
</evidence>
<dbReference type="InterPro" id="IPR029062">
    <property type="entry name" value="Class_I_gatase-like"/>
</dbReference>
<dbReference type="GO" id="GO:0003700">
    <property type="term" value="F:DNA-binding transcription factor activity"/>
    <property type="evidence" value="ECO:0007669"/>
    <property type="project" value="InterPro"/>
</dbReference>
<comment type="caution">
    <text evidence="5">The sequence shown here is derived from an EMBL/GenBank/DDBJ whole genome shotgun (WGS) entry which is preliminary data.</text>
</comment>
<dbReference type="InterPro" id="IPR018062">
    <property type="entry name" value="HTH_AraC-typ_CS"/>
</dbReference>
<evidence type="ECO:0000256" key="3">
    <source>
        <dbReference type="ARBA" id="ARBA00023163"/>
    </source>
</evidence>
<reference evidence="5 6" key="1">
    <citation type="submission" date="2015-12" db="EMBL/GenBank/DDBJ databases">
        <title>Genome sequence of Tistrella mobilis MCCC 1A02139.</title>
        <authorList>
            <person name="Lu L."/>
            <person name="Lai Q."/>
            <person name="Shao Z."/>
            <person name="Qian P."/>
        </authorList>
    </citation>
    <scope>NUCLEOTIDE SEQUENCE [LARGE SCALE GENOMIC DNA]</scope>
    <source>
        <strain evidence="5 6">MCCC 1A02139</strain>
    </source>
</reference>
<dbReference type="Gene3D" id="1.10.10.60">
    <property type="entry name" value="Homeodomain-like"/>
    <property type="match status" value="1"/>
</dbReference>
<keyword evidence="3" id="KW-0804">Transcription</keyword>
<organism evidence="5 6">
    <name type="scientific">Tistrella mobilis</name>
    <dbReference type="NCBI Taxonomy" id="171437"/>
    <lineage>
        <taxon>Bacteria</taxon>
        <taxon>Pseudomonadati</taxon>
        <taxon>Pseudomonadota</taxon>
        <taxon>Alphaproteobacteria</taxon>
        <taxon>Geminicoccales</taxon>
        <taxon>Geminicoccaceae</taxon>
        <taxon>Tistrella</taxon>
    </lineage>
</organism>
<gene>
    <name evidence="5" type="ORF">AUP44_26765</name>
</gene>
<dbReference type="SMART" id="SM00342">
    <property type="entry name" value="HTH_ARAC"/>
    <property type="match status" value="1"/>
</dbReference>
<protein>
    <submittedName>
        <fullName evidence="5">AraC family transcriptional regulator</fullName>
    </submittedName>
</protein>
<sequence>MREILFLSFPGAQLLDVTGPFQVFATANDLARLGGRAAPYRLRHAAGAGGAVETTSGMQLLAEPAAVLREARPHTLVVAGGDGVNAAGRDADFLDLLKTGAGRAERVASVCSGTLLLAAAGLLEGRRATTHWCRTAEFRRRFPAVQLEPDQIWVQDGPVWTSAGITAGIDLALALVEADEGQALARAVARQLVVFLRRPGGQSQFSPLVPEPVTAPEGGFLQLRIQATADPAADLTVPALAERAGMSLRAFSRAFLAEVGETPARWVEGMRLDAARRALEAGAASIKSVAVRSGFGDDERMRRAFLRRLGVTPEAYRSRFGNGLENRGMAAGGPRL</sequence>
<dbReference type="Gene3D" id="3.40.50.880">
    <property type="match status" value="1"/>
</dbReference>
<dbReference type="PROSITE" id="PS00041">
    <property type="entry name" value="HTH_ARAC_FAMILY_1"/>
    <property type="match status" value="1"/>
</dbReference>
<dbReference type="Pfam" id="PF01965">
    <property type="entry name" value="DJ-1_PfpI"/>
    <property type="match status" value="1"/>
</dbReference>
<dbReference type="InterPro" id="IPR009057">
    <property type="entry name" value="Homeodomain-like_sf"/>
</dbReference>
<dbReference type="InterPro" id="IPR002818">
    <property type="entry name" value="DJ-1/PfpI"/>
</dbReference>
<dbReference type="AlphaFoldDB" id="A0A162L529"/>
<evidence type="ECO:0000313" key="6">
    <source>
        <dbReference type="Proteomes" id="UP000075787"/>
    </source>
</evidence>
<dbReference type="SUPFAM" id="SSF52317">
    <property type="entry name" value="Class I glutamine amidotransferase-like"/>
    <property type="match status" value="1"/>
</dbReference>
<dbReference type="GeneID" id="97243378"/>
<evidence type="ECO:0000256" key="1">
    <source>
        <dbReference type="ARBA" id="ARBA00023015"/>
    </source>
</evidence>